<protein>
    <submittedName>
        <fullName evidence="1">Uncharacterized protein</fullName>
    </submittedName>
</protein>
<comment type="caution">
    <text evidence="1">The sequence shown here is derived from an EMBL/GenBank/DDBJ whole genome shotgun (WGS) entry which is preliminary data.</text>
</comment>
<accession>A0A0L0NCX4</accession>
<sequence length="114" mass="12743">MIFFLARQHPSASAALLVSLQSTPCRRGCGFIPIEHMVTFIHIAYIMMALLHETVPAFGGTWIECLRNLGRCRMAIEGGEVGGRDIWTECRKIDTASKASYKTPTPGQPLYPWF</sequence>
<dbReference type="Proteomes" id="UP000036947">
    <property type="component" value="Unassembled WGS sequence"/>
</dbReference>
<dbReference type="OrthoDB" id="2017974at2759"/>
<dbReference type="STRING" id="1163406.A0A0L0NCX4"/>
<name>A0A0L0NCX4_TOLOC</name>
<keyword evidence="2" id="KW-1185">Reference proteome</keyword>
<gene>
    <name evidence="1" type="ORF">TOPH_03535</name>
</gene>
<proteinExistence type="predicted"/>
<reference evidence="1 2" key="1">
    <citation type="journal article" date="2015" name="BMC Genomics">
        <title>The genome of the truffle-parasite Tolypocladium ophioglossoides and the evolution of antifungal peptaibiotics.</title>
        <authorList>
            <person name="Quandt C.A."/>
            <person name="Bushley K.E."/>
            <person name="Spatafora J.W."/>
        </authorList>
    </citation>
    <scope>NUCLEOTIDE SEQUENCE [LARGE SCALE GENOMIC DNA]</scope>
    <source>
        <strain evidence="1 2">CBS 100239</strain>
    </source>
</reference>
<evidence type="ECO:0000313" key="2">
    <source>
        <dbReference type="Proteomes" id="UP000036947"/>
    </source>
</evidence>
<organism evidence="1 2">
    <name type="scientific">Tolypocladium ophioglossoides (strain CBS 100239)</name>
    <name type="common">Snaketongue truffleclub</name>
    <name type="synonym">Elaphocordyceps ophioglossoides</name>
    <dbReference type="NCBI Taxonomy" id="1163406"/>
    <lineage>
        <taxon>Eukaryota</taxon>
        <taxon>Fungi</taxon>
        <taxon>Dikarya</taxon>
        <taxon>Ascomycota</taxon>
        <taxon>Pezizomycotina</taxon>
        <taxon>Sordariomycetes</taxon>
        <taxon>Hypocreomycetidae</taxon>
        <taxon>Hypocreales</taxon>
        <taxon>Ophiocordycipitaceae</taxon>
        <taxon>Tolypocladium</taxon>
    </lineage>
</organism>
<dbReference type="AlphaFoldDB" id="A0A0L0NCX4"/>
<dbReference type="EMBL" id="LFRF01000007">
    <property type="protein sequence ID" value="KND91938.1"/>
    <property type="molecule type" value="Genomic_DNA"/>
</dbReference>
<evidence type="ECO:0000313" key="1">
    <source>
        <dbReference type="EMBL" id="KND91938.1"/>
    </source>
</evidence>